<comment type="pathway">
    <text evidence="2">Amino-acid biosynthesis; L-valine biosynthesis; L-valine from pyruvate: step 1/4.</text>
</comment>
<evidence type="ECO:0000256" key="1">
    <source>
        <dbReference type="ARBA" id="ARBA00004974"/>
    </source>
</evidence>
<reference evidence="7" key="1">
    <citation type="submission" date="2018-05" db="EMBL/GenBank/DDBJ databases">
        <authorList>
            <person name="Lanie J.A."/>
            <person name="Ng W.-L."/>
            <person name="Kazmierczak K.M."/>
            <person name="Andrzejewski T.M."/>
            <person name="Davidsen T.M."/>
            <person name="Wayne K.J."/>
            <person name="Tettelin H."/>
            <person name="Glass J.I."/>
            <person name="Rusch D."/>
            <person name="Podicherti R."/>
            <person name="Tsui H.-C.T."/>
            <person name="Winkler M.E."/>
        </authorList>
    </citation>
    <scope>NUCLEOTIDE SEQUENCE</scope>
</reference>
<name>A0A381SQW2_9ZZZZ</name>
<dbReference type="PANTHER" id="PTHR30239:SF0">
    <property type="entry name" value="ACETOLACTATE SYNTHASE SMALL SUBUNIT 1, CHLOROPLASTIC"/>
    <property type="match status" value="1"/>
</dbReference>
<dbReference type="InterPro" id="IPR054480">
    <property type="entry name" value="AHAS_small-like_ACT"/>
</dbReference>
<proteinExistence type="inferred from homology"/>
<dbReference type="GO" id="GO:0005829">
    <property type="term" value="C:cytosol"/>
    <property type="evidence" value="ECO:0007669"/>
    <property type="project" value="TreeGrafter"/>
</dbReference>
<dbReference type="CDD" id="cd04878">
    <property type="entry name" value="ACT_AHAS"/>
    <property type="match status" value="1"/>
</dbReference>
<evidence type="ECO:0000313" key="7">
    <source>
        <dbReference type="EMBL" id="SVA05794.1"/>
    </source>
</evidence>
<dbReference type="UniPathway" id="UPA00049">
    <property type="reaction ID" value="UER00059"/>
</dbReference>
<feature type="domain" description="ACT" evidence="6">
    <location>
        <begin position="4"/>
        <end position="81"/>
    </location>
</feature>
<dbReference type="Pfam" id="PF22629">
    <property type="entry name" value="ACT_AHAS_ss"/>
    <property type="match status" value="1"/>
</dbReference>
<organism evidence="7">
    <name type="scientific">marine metagenome</name>
    <dbReference type="NCBI Taxonomy" id="408172"/>
    <lineage>
        <taxon>unclassified sequences</taxon>
        <taxon>metagenomes</taxon>
        <taxon>ecological metagenomes</taxon>
    </lineage>
</organism>
<dbReference type="AlphaFoldDB" id="A0A381SQW2"/>
<dbReference type="GO" id="GO:1990610">
    <property type="term" value="F:acetolactate synthase regulator activity"/>
    <property type="evidence" value="ECO:0007669"/>
    <property type="project" value="InterPro"/>
</dbReference>
<dbReference type="InterPro" id="IPR002912">
    <property type="entry name" value="ACT_dom"/>
</dbReference>
<dbReference type="Gene3D" id="3.30.70.1150">
    <property type="entry name" value="ACT-like. Chain A, domain 2"/>
    <property type="match status" value="1"/>
</dbReference>
<dbReference type="UniPathway" id="UPA00047">
    <property type="reaction ID" value="UER00055"/>
</dbReference>
<evidence type="ECO:0000256" key="4">
    <source>
        <dbReference type="ARBA" id="ARBA00022605"/>
    </source>
</evidence>
<dbReference type="Gene3D" id="3.30.70.260">
    <property type="match status" value="1"/>
</dbReference>
<sequence length="188" mass="20656">MRHTFAVYVEDLPGVLNRVASLFRRRAFNIESLTVGHTETAGVSRMTIVVDTDEHGARRLEANLYKLVNVLRVDDITLRPSVERDLAMIKVSATPETRTHIMQLVDVFRARVIDVAPDSVIIETTGTEDKIDGLVEVLKQYGVIEMVRTGCVAMARGPRLGGLGDVAERASGLGDETSTDDNNVSYSV</sequence>
<dbReference type="GO" id="GO:0009097">
    <property type="term" value="P:isoleucine biosynthetic process"/>
    <property type="evidence" value="ECO:0007669"/>
    <property type="project" value="UniProtKB-UniPathway"/>
</dbReference>
<dbReference type="FunFam" id="3.30.70.260:FF:000001">
    <property type="entry name" value="Acetolactate synthase, small subunit"/>
    <property type="match status" value="1"/>
</dbReference>
<dbReference type="NCBIfam" id="TIGR00119">
    <property type="entry name" value="acolac_sm"/>
    <property type="match status" value="1"/>
</dbReference>
<dbReference type="EMBL" id="UINC01003377">
    <property type="protein sequence ID" value="SVA05794.1"/>
    <property type="molecule type" value="Genomic_DNA"/>
</dbReference>
<protein>
    <recommendedName>
        <fullName evidence="6">ACT domain-containing protein</fullName>
    </recommendedName>
</protein>
<dbReference type="Pfam" id="PF10369">
    <property type="entry name" value="ALS_ss_C"/>
    <property type="match status" value="1"/>
</dbReference>
<dbReference type="InterPro" id="IPR027271">
    <property type="entry name" value="Acetolactate_synth/TF_NikR_C"/>
</dbReference>
<evidence type="ECO:0000256" key="2">
    <source>
        <dbReference type="ARBA" id="ARBA00005025"/>
    </source>
</evidence>
<dbReference type="FunFam" id="3.30.70.1150:FF:000001">
    <property type="entry name" value="Acetolactate synthase small subunit"/>
    <property type="match status" value="1"/>
</dbReference>
<dbReference type="PANTHER" id="PTHR30239">
    <property type="entry name" value="ACETOLACTATE SYNTHASE SMALL SUBUNIT"/>
    <property type="match status" value="1"/>
</dbReference>
<dbReference type="NCBIfam" id="NF008864">
    <property type="entry name" value="PRK11895.1"/>
    <property type="match status" value="1"/>
</dbReference>
<evidence type="ECO:0000256" key="5">
    <source>
        <dbReference type="ARBA" id="ARBA00023304"/>
    </source>
</evidence>
<dbReference type="InterPro" id="IPR045865">
    <property type="entry name" value="ACT-like_dom_sf"/>
</dbReference>
<accession>A0A381SQW2</accession>
<evidence type="ECO:0000256" key="3">
    <source>
        <dbReference type="ARBA" id="ARBA00006341"/>
    </source>
</evidence>
<gene>
    <name evidence="7" type="ORF">METZ01_LOCUS58648</name>
</gene>
<evidence type="ECO:0000259" key="6">
    <source>
        <dbReference type="PROSITE" id="PS51671"/>
    </source>
</evidence>
<comment type="pathway">
    <text evidence="1">Amino-acid biosynthesis; L-isoleucine biosynthesis; L-isoleucine from 2-oxobutanoate: step 1/4.</text>
</comment>
<dbReference type="PROSITE" id="PS51671">
    <property type="entry name" value="ACT"/>
    <property type="match status" value="1"/>
</dbReference>
<dbReference type="GO" id="GO:0003984">
    <property type="term" value="F:acetolactate synthase activity"/>
    <property type="evidence" value="ECO:0007669"/>
    <property type="project" value="TreeGrafter"/>
</dbReference>
<dbReference type="SUPFAM" id="SSF55021">
    <property type="entry name" value="ACT-like"/>
    <property type="match status" value="2"/>
</dbReference>
<keyword evidence="5" id="KW-0100">Branched-chain amino acid biosynthesis</keyword>
<dbReference type="InterPro" id="IPR039557">
    <property type="entry name" value="AHAS_ACT"/>
</dbReference>
<dbReference type="GO" id="GO:0009099">
    <property type="term" value="P:L-valine biosynthetic process"/>
    <property type="evidence" value="ECO:0007669"/>
    <property type="project" value="UniProtKB-UniPathway"/>
</dbReference>
<dbReference type="InterPro" id="IPR004789">
    <property type="entry name" value="Acetalactate_synth_ssu"/>
</dbReference>
<comment type="similarity">
    <text evidence="3">Belongs to the acetolactate synthase small subunit family.</text>
</comment>
<keyword evidence="4" id="KW-0028">Amino-acid biosynthesis</keyword>
<dbReference type="InterPro" id="IPR019455">
    <property type="entry name" value="Acetolactate_synth_ssu_C"/>
</dbReference>